<proteinExistence type="predicted"/>
<evidence type="ECO:0000256" key="1">
    <source>
        <dbReference type="ARBA" id="ARBA00022559"/>
    </source>
</evidence>
<organism evidence="5 6">
    <name type="scientific">Leuconostoc pseudomesenteroides</name>
    <dbReference type="NCBI Taxonomy" id="33968"/>
    <lineage>
        <taxon>Bacteria</taxon>
        <taxon>Bacillati</taxon>
        <taxon>Bacillota</taxon>
        <taxon>Bacilli</taxon>
        <taxon>Lactobacillales</taxon>
        <taxon>Lactobacillaceae</taxon>
        <taxon>Leuconostoc</taxon>
    </lineage>
</organism>
<dbReference type="InterPro" id="IPR013766">
    <property type="entry name" value="Thioredoxin_domain"/>
</dbReference>
<dbReference type="CDD" id="cd03014">
    <property type="entry name" value="PRX_Atyp2cys"/>
    <property type="match status" value="1"/>
</dbReference>
<dbReference type="GeneID" id="97229484"/>
<evidence type="ECO:0000256" key="2">
    <source>
        <dbReference type="ARBA" id="ARBA00022862"/>
    </source>
</evidence>
<name>A0A1X0VDI2_LEUPS</name>
<dbReference type="InterPro" id="IPR000866">
    <property type="entry name" value="AhpC/TSA"/>
</dbReference>
<dbReference type="InterPro" id="IPR002065">
    <property type="entry name" value="TPX"/>
</dbReference>
<dbReference type="eggNOG" id="COG2077">
    <property type="taxonomic scope" value="Bacteria"/>
</dbReference>
<dbReference type="GO" id="GO:0008379">
    <property type="term" value="F:thioredoxin peroxidase activity"/>
    <property type="evidence" value="ECO:0007669"/>
    <property type="project" value="InterPro"/>
</dbReference>
<reference evidence="5 6" key="1">
    <citation type="journal article" date="2017" name="Front. Microbiol.">
        <title>Genomic Characterization of Dairy Associated Leuconostoc Species and Diversity of Leuconostocs in Undefined Mixed Mesophilic Starter Cultures.</title>
        <authorList>
            <person name="Frantzen C.A."/>
            <person name="Kot W."/>
            <person name="Pedersen T.B."/>
            <person name="Ardo Y.M."/>
            <person name="Broadbent J.R."/>
            <person name="Neve H."/>
            <person name="Hansen L.H."/>
            <person name="Dal Bello F."/>
            <person name="Ostlie H.M."/>
            <person name="Kleppen H.P."/>
            <person name="Vogensen F.K."/>
            <person name="Holo H."/>
        </authorList>
    </citation>
    <scope>NUCLEOTIDE SEQUENCE [LARGE SCALE GENOMIC DNA]</scope>
    <source>
        <strain evidence="5 6">LMGCF08</strain>
    </source>
</reference>
<dbReference type="AlphaFoldDB" id="A0A1X0VDI2"/>
<dbReference type="Proteomes" id="UP000192288">
    <property type="component" value="Unassembled WGS sequence"/>
</dbReference>
<keyword evidence="1" id="KW-0560">Oxidoreductase</keyword>
<keyword evidence="3" id="KW-1015">Disulfide bond</keyword>
<accession>A0A1X0VDI2</accession>
<dbReference type="InterPro" id="IPR050455">
    <property type="entry name" value="Tpx_Peroxidase_subfamily"/>
</dbReference>
<keyword evidence="2" id="KW-0049">Antioxidant</keyword>
<evidence type="ECO:0000256" key="4">
    <source>
        <dbReference type="ARBA" id="ARBA00023284"/>
    </source>
</evidence>
<dbReference type="PANTHER" id="PTHR43110:SF1">
    <property type="entry name" value="THIOL PEROXIDASE"/>
    <property type="match status" value="1"/>
</dbReference>
<keyword evidence="4" id="KW-0676">Redox-active center</keyword>
<comment type="caution">
    <text evidence="5">The sequence shown here is derived from an EMBL/GenBank/DDBJ whole genome shotgun (WGS) entry which is preliminary data.</text>
</comment>
<gene>
    <name evidence="5" type="ORF">BMR96_05515</name>
</gene>
<dbReference type="NCBIfam" id="NF001808">
    <property type="entry name" value="PRK00522.1"/>
    <property type="match status" value="1"/>
</dbReference>
<protein>
    <submittedName>
        <fullName evidence="5">2-Cys peroxiredoxin</fullName>
    </submittedName>
</protein>
<dbReference type="InterPro" id="IPR036249">
    <property type="entry name" value="Thioredoxin-like_sf"/>
</dbReference>
<sequence length="166" mass="18261">MKVTLSGKEVELEGEPTKVGEAMPHFKLLDQSGEKVKTADLLGKVTLISVVPDLNTDTCSLQTRHFNQTVDQFDGVNFITVSTNTVAEQRDWCAAEGVHNLRMLSDEQESFGYATKLYVPDTGFDTRAVYILDATGTVIYAQIVPEISEEPDYDDALQALSKALEA</sequence>
<dbReference type="PANTHER" id="PTHR43110">
    <property type="entry name" value="THIOL PEROXIDASE"/>
    <property type="match status" value="1"/>
</dbReference>
<dbReference type="Gene3D" id="3.40.30.10">
    <property type="entry name" value="Glutaredoxin"/>
    <property type="match status" value="1"/>
</dbReference>
<evidence type="ECO:0000313" key="5">
    <source>
        <dbReference type="EMBL" id="ORI97773.1"/>
    </source>
</evidence>
<dbReference type="SUPFAM" id="SSF52833">
    <property type="entry name" value="Thioredoxin-like"/>
    <property type="match status" value="1"/>
</dbReference>
<keyword evidence="1" id="KW-0575">Peroxidase</keyword>
<dbReference type="PROSITE" id="PS51352">
    <property type="entry name" value="THIOREDOXIN_2"/>
    <property type="match status" value="1"/>
</dbReference>
<evidence type="ECO:0000256" key="3">
    <source>
        <dbReference type="ARBA" id="ARBA00023157"/>
    </source>
</evidence>
<evidence type="ECO:0000313" key="6">
    <source>
        <dbReference type="Proteomes" id="UP000192288"/>
    </source>
</evidence>
<dbReference type="STRING" id="33968.BMS77_01010"/>
<dbReference type="EMBL" id="MPLS01000015">
    <property type="protein sequence ID" value="ORI97773.1"/>
    <property type="molecule type" value="Genomic_DNA"/>
</dbReference>
<dbReference type="RefSeq" id="WP_004911091.1">
    <property type="nucleotide sequence ID" value="NZ_MPLS01000015.1"/>
</dbReference>
<dbReference type="Pfam" id="PF00578">
    <property type="entry name" value="AhpC-TSA"/>
    <property type="match status" value="1"/>
</dbReference>